<evidence type="ECO:0000313" key="1">
    <source>
        <dbReference type="EMBL" id="PHP68187.1"/>
    </source>
</evidence>
<dbReference type="NCBIfam" id="TIGR02215">
    <property type="entry name" value="phage_chp_gp8"/>
    <property type="match status" value="1"/>
</dbReference>
<organism evidence="1 2">
    <name type="scientific">Zhengella mangrovi</name>
    <dbReference type="NCBI Taxonomy" id="1982044"/>
    <lineage>
        <taxon>Bacteria</taxon>
        <taxon>Pseudomonadati</taxon>
        <taxon>Pseudomonadota</taxon>
        <taxon>Alphaproteobacteria</taxon>
        <taxon>Hyphomicrobiales</taxon>
        <taxon>Notoacmeibacteraceae</taxon>
        <taxon>Zhengella</taxon>
    </lineage>
</organism>
<keyword evidence="2" id="KW-1185">Reference proteome</keyword>
<dbReference type="InterPro" id="IPR011738">
    <property type="entry name" value="Phage_CHP"/>
</dbReference>
<protein>
    <recommendedName>
        <fullName evidence="3">Phage gp6-like head-tail connector protein</fullName>
    </recommendedName>
</protein>
<comment type="caution">
    <text evidence="1">The sequence shown here is derived from an EMBL/GenBank/DDBJ whole genome shotgun (WGS) entry which is preliminary data.</text>
</comment>
<dbReference type="OrthoDB" id="8452228at2"/>
<dbReference type="CDD" id="cd08054">
    <property type="entry name" value="gp6"/>
    <property type="match status" value="1"/>
</dbReference>
<dbReference type="Gene3D" id="1.10.3230.30">
    <property type="entry name" value="Phage gp6-like head-tail connector protein"/>
    <property type="match status" value="1"/>
</dbReference>
<dbReference type="AlphaFoldDB" id="A0A2G1QRL9"/>
<dbReference type="RefSeq" id="WP_099304806.1">
    <property type="nucleotide sequence ID" value="NZ_PDVP01000002.1"/>
</dbReference>
<evidence type="ECO:0008006" key="3">
    <source>
        <dbReference type="Google" id="ProtNLM"/>
    </source>
</evidence>
<name>A0A2G1QRL9_9HYPH</name>
<dbReference type="EMBL" id="PDVP01000002">
    <property type="protein sequence ID" value="PHP68187.1"/>
    <property type="molecule type" value="Genomic_DNA"/>
</dbReference>
<accession>A0A2G1QRL9</accession>
<evidence type="ECO:0000313" key="2">
    <source>
        <dbReference type="Proteomes" id="UP000221168"/>
    </source>
</evidence>
<reference evidence="1 2" key="1">
    <citation type="submission" date="2017-10" db="EMBL/GenBank/DDBJ databases">
        <title>Sedimentibacterium mangrovi gen. nov., sp. nov., a novel member of family Phyllobacteriacea isolated from mangrove sediment.</title>
        <authorList>
            <person name="Liao H."/>
            <person name="Tian Y."/>
        </authorList>
    </citation>
    <scope>NUCLEOTIDE SEQUENCE [LARGE SCALE GENOMIC DNA]</scope>
    <source>
        <strain evidence="1 2">X9-2-2</strain>
    </source>
</reference>
<proteinExistence type="predicted"/>
<sequence length="191" mass="20741">MNPVGFIVKVQPSQAALSLAEVKGFLHHDFVDDDDQLTAEIGSAQAKIEAYLKRKLITQTLTLVSDCFGAVALLPAGPVQSVSEVRYKDSTGSLVTLSSSLWQASTQIEPARLMPAYGQTWPTLGSYPEAVEVDVVVGYGDEPSDVPADIRYALRLAVATAFEKALENDESTGAQLEKRLRDMLAHRILHI</sequence>
<gene>
    <name evidence="1" type="ORF">CSC94_05920</name>
</gene>
<dbReference type="Proteomes" id="UP000221168">
    <property type="component" value="Unassembled WGS sequence"/>
</dbReference>